<evidence type="ECO:0000256" key="1">
    <source>
        <dbReference type="ARBA" id="ARBA00009437"/>
    </source>
</evidence>
<organism evidence="6 7">
    <name type="scientific">Variovorax paradoxus</name>
    <dbReference type="NCBI Taxonomy" id="34073"/>
    <lineage>
        <taxon>Bacteria</taxon>
        <taxon>Pseudomonadati</taxon>
        <taxon>Pseudomonadota</taxon>
        <taxon>Betaproteobacteria</taxon>
        <taxon>Burkholderiales</taxon>
        <taxon>Comamonadaceae</taxon>
        <taxon>Variovorax</taxon>
    </lineage>
</organism>
<protein>
    <submittedName>
        <fullName evidence="6">DNA-binding transcriptional LysR family regulator</fullName>
    </submittedName>
</protein>
<dbReference type="InterPro" id="IPR050950">
    <property type="entry name" value="HTH-type_LysR_regulators"/>
</dbReference>
<name>A0AAE3Y413_VARPD</name>
<keyword evidence="3 6" id="KW-0238">DNA-binding</keyword>
<dbReference type="PANTHER" id="PTHR30419:SF8">
    <property type="entry name" value="NITROGEN ASSIMILATION TRANSCRIPTIONAL ACTIVATOR-RELATED"/>
    <property type="match status" value="1"/>
</dbReference>
<feature type="domain" description="HTH lysR-type" evidence="5">
    <location>
        <begin position="8"/>
        <end position="65"/>
    </location>
</feature>
<dbReference type="GO" id="GO:0005829">
    <property type="term" value="C:cytosol"/>
    <property type="evidence" value="ECO:0007669"/>
    <property type="project" value="TreeGrafter"/>
</dbReference>
<gene>
    <name evidence="6" type="ORF">J2738_004950</name>
</gene>
<comment type="caution">
    <text evidence="6">The sequence shown here is derived from an EMBL/GenBank/DDBJ whole genome shotgun (WGS) entry which is preliminary data.</text>
</comment>
<dbReference type="PRINTS" id="PR00039">
    <property type="entry name" value="HTHLYSR"/>
</dbReference>
<dbReference type="AlphaFoldDB" id="A0AAE3Y413"/>
<reference evidence="6" key="1">
    <citation type="submission" date="2023-07" db="EMBL/GenBank/DDBJ databases">
        <title>Sorghum-associated microbial communities from plants grown in Nebraska, USA.</title>
        <authorList>
            <person name="Schachtman D."/>
        </authorList>
    </citation>
    <scope>NUCLEOTIDE SEQUENCE</scope>
    <source>
        <strain evidence="6">DS2114</strain>
    </source>
</reference>
<evidence type="ECO:0000313" key="7">
    <source>
        <dbReference type="Proteomes" id="UP001184828"/>
    </source>
</evidence>
<proteinExistence type="inferred from homology"/>
<dbReference type="Gene3D" id="3.40.190.10">
    <property type="entry name" value="Periplasmic binding protein-like II"/>
    <property type="match status" value="2"/>
</dbReference>
<dbReference type="Pfam" id="PF03466">
    <property type="entry name" value="LysR_substrate"/>
    <property type="match status" value="1"/>
</dbReference>
<evidence type="ECO:0000256" key="3">
    <source>
        <dbReference type="ARBA" id="ARBA00023125"/>
    </source>
</evidence>
<dbReference type="PROSITE" id="PS50931">
    <property type="entry name" value="HTH_LYSR"/>
    <property type="match status" value="1"/>
</dbReference>
<comment type="similarity">
    <text evidence="1">Belongs to the LysR transcriptional regulatory family.</text>
</comment>
<dbReference type="GO" id="GO:0003700">
    <property type="term" value="F:DNA-binding transcription factor activity"/>
    <property type="evidence" value="ECO:0007669"/>
    <property type="project" value="InterPro"/>
</dbReference>
<dbReference type="CDD" id="cd05466">
    <property type="entry name" value="PBP2_LTTR_substrate"/>
    <property type="match status" value="1"/>
</dbReference>
<keyword evidence="4" id="KW-0804">Transcription</keyword>
<evidence type="ECO:0000313" key="6">
    <source>
        <dbReference type="EMBL" id="MDR6428786.1"/>
    </source>
</evidence>
<evidence type="ECO:0000259" key="5">
    <source>
        <dbReference type="PROSITE" id="PS50931"/>
    </source>
</evidence>
<dbReference type="InterPro" id="IPR036390">
    <property type="entry name" value="WH_DNA-bd_sf"/>
</dbReference>
<dbReference type="GO" id="GO:0003677">
    <property type="term" value="F:DNA binding"/>
    <property type="evidence" value="ECO:0007669"/>
    <property type="project" value="UniProtKB-KW"/>
</dbReference>
<evidence type="ECO:0000256" key="4">
    <source>
        <dbReference type="ARBA" id="ARBA00023163"/>
    </source>
</evidence>
<dbReference type="Proteomes" id="UP001184828">
    <property type="component" value="Unassembled WGS sequence"/>
</dbReference>
<dbReference type="InterPro" id="IPR036388">
    <property type="entry name" value="WH-like_DNA-bd_sf"/>
</dbReference>
<dbReference type="RefSeq" id="WP_209536807.1">
    <property type="nucleotide sequence ID" value="NZ_JAUSRU010000006.1"/>
</dbReference>
<keyword evidence="2" id="KW-0805">Transcription regulation</keyword>
<evidence type="ECO:0000256" key="2">
    <source>
        <dbReference type="ARBA" id="ARBA00023015"/>
    </source>
</evidence>
<dbReference type="Gene3D" id="1.10.10.10">
    <property type="entry name" value="Winged helix-like DNA-binding domain superfamily/Winged helix DNA-binding domain"/>
    <property type="match status" value="1"/>
</dbReference>
<dbReference type="InterPro" id="IPR000847">
    <property type="entry name" value="LysR_HTH_N"/>
</dbReference>
<dbReference type="SUPFAM" id="SSF53850">
    <property type="entry name" value="Periplasmic binding protein-like II"/>
    <property type="match status" value="1"/>
</dbReference>
<dbReference type="EMBL" id="JAVDQZ010000008">
    <property type="protein sequence ID" value="MDR6428786.1"/>
    <property type="molecule type" value="Genomic_DNA"/>
</dbReference>
<dbReference type="InterPro" id="IPR005119">
    <property type="entry name" value="LysR_subst-bd"/>
</dbReference>
<sequence length="310" mass="33384">MTPFRGKLRIRHLEIVLMVADQGSLSKAASQLHMTQSGLSRAIAEIEECVDGRLFERSAKGMVCTPLGLAMCRHASILLSDFGKAEADLAAVARGELGSLTVGCFAMFSGWPLADAVRGFRGAHPQVALTIQMGTHERLIEDLDSGSLDVLISRYTSSLDPLIYRSISLLDDSVVLTCSIGHPLAASTDPKLADCARYPWLTALPGGRIRRELDDMWRRHSLAPPAMIGALSLEFGMAMLSSGEGNYVWMLPGGVAAALQARGALCVLPVDLQLATFPLAAIWRRDRSSTRQVRAFIAALARVVKEGQAA</sequence>
<accession>A0AAE3Y413</accession>
<dbReference type="PANTHER" id="PTHR30419">
    <property type="entry name" value="HTH-TYPE TRANSCRIPTIONAL REGULATOR YBHD"/>
    <property type="match status" value="1"/>
</dbReference>
<dbReference type="SUPFAM" id="SSF46785">
    <property type="entry name" value="Winged helix' DNA-binding domain"/>
    <property type="match status" value="1"/>
</dbReference>
<dbReference type="Pfam" id="PF00126">
    <property type="entry name" value="HTH_1"/>
    <property type="match status" value="1"/>
</dbReference>